<evidence type="ECO:0000313" key="2">
    <source>
        <dbReference type="EMBL" id="KAL3519643.1"/>
    </source>
</evidence>
<accession>A0ABD2ZJK9</accession>
<evidence type="ECO:0000313" key="4">
    <source>
        <dbReference type="Proteomes" id="UP001630127"/>
    </source>
</evidence>
<organism evidence="3 4">
    <name type="scientific">Cinchona calisaya</name>
    <dbReference type="NCBI Taxonomy" id="153742"/>
    <lineage>
        <taxon>Eukaryota</taxon>
        <taxon>Viridiplantae</taxon>
        <taxon>Streptophyta</taxon>
        <taxon>Embryophyta</taxon>
        <taxon>Tracheophyta</taxon>
        <taxon>Spermatophyta</taxon>
        <taxon>Magnoliopsida</taxon>
        <taxon>eudicotyledons</taxon>
        <taxon>Gunneridae</taxon>
        <taxon>Pentapetalae</taxon>
        <taxon>asterids</taxon>
        <taxon>lamiids</taxon>
        <taxon>Gentianales</taxon>
        <taxon>Rubiaceae</taxon>
        <taxon>Cinchonoideae</taxon>
        <taxon>Cinchoneae</taxon>
        <taxon>Cinchona</taxon>
    </lineage>
</organism>
<dbReference type="EMBL" id="JBJUIK010000008">
    <property type="protein sequence ID" value="KAL3519643.1"/>
    <property type="molecule type" value="Genomic_DNA"/>
</dbReference>
<evidence type="ECO:0000256" key="1">
    <source>
        <dbReference type="SAM" id="MobiDB-lite"/>
    </source>
</evidence>
<dbReference type="Proteomes" id="UP001630127">
    <property type="component" value="Unassembled WGS sequence"/>
</dbReference>
<gene>
    <name evidence="2" type="ORF">ACH5RR_017792</name>
    <name evidence="3" type="ORF">ACH5RR_017793</name>
</gene>
<dbReference type="AlphaFoldDB" id="A0ABD2ZJK9"/>
<proteinExistence type="predicted"/>
<sequence>MYVSFCLRLTIIELGNYPFEEELFWNLIAKETFQQCCPLFQYLKDLMIRNFQFCKLEIQLLKIIVDNAPSLRFVILITNRIPEQTPQEQRLLEWIMRQKCSFEVCVKTVEMELLKEDRAKLAKSGKDGNKCAVLEDVQEDNVRGVVTLDVGGCTFQGRQEVNKDEIAKLAKSRKDENKCDVFKDVQEHDMSGVMPANAGDSTCQGSKESQ</sequence>
<keyword evidence="4" id="KW-1185">Reference proteome</keyword>
<evidence type="ECO:0000313" key="3">
    <source>
        <dbReference type="EMBL" id="KAL3519644.1"/>
    </source>
</evidence>
<feature type="compositionally biased region" description="Polar residues" evidence="1">
    <location>
        <begin position="199"/>
        <end position="210"/>
    </location>
</feature>
<feature type="region of interest" description="Disordered" evidence="1">
    <location>
        <begin position="190"/>
        <end position="210"/>
    </location>
</feature>
<name>A0ABD2ZJK9_9GENT</name>
<protein>
    <submittedName>
        <fullName evidence="3">Uncharacterized protein</fullName>
    </submittedName>
</protein>
<reference evidence="3 4" key="1">
    <citation type="submission" date="2024-11" db="EMBL/GenBank/DDBJ databases">
        <title>A near-complete genome assembly of Cinchona calisaya.</title>
        <authorList>
            <person name="Lian D.C."/>
            <person name="Zhao X.W."/>
            <person name="Wei L."/>
        </authorList>
    </citation>
    <scope>NUCLEOTIDE SEQUENCE [LARGE SCALE GENOMIC DNA]</scope>
    <source>
        <tissue evidence="3">Nenye</tissue>
    </source>
</reference>
<comment type="caution">
    <text evidence="3">The sequence shown here is derived from an EMBL/GenBank/DDBJ whole genome shotgun (WGS) entry which is preliminary data.</text>
</comment>
<dbReference type="EMBL" id="JBJUIK010000008">
    <property type="protein sequence ID" value="KAL3519644.1"/>
    <property type="molecule type" value="Genomic_DNA"/>
</dbReference>